<gene>
    <name evidence="1" type="ORF">B0I18_11565</name>
</gene>
<sequence>MSIIKEPEAIEDFIAPDETIDVETDAEEDNILIDIGKNEDGSIYVQIWDSAKTEYVIYKDGKNLFEAYL</sequence>
<reference evidence="1 2" key="1">
    <citation type="submission" date="2018-03" db="EMBL/GenBank/DDBJ databases">
        <title>Genomic Encyclopedia of Type Strains, Phase III (KMG-III): the genomes of soil and plant-associated and newly described type strains.</title>
        <authorList>
            <person name="Whitman W."/>
        </authorList>
    </citation>
    <scope>NUCLEOTIDE SEQUENCE [LARGE SCALE GENOMIC DNA]</scope>
    <source>
        <strain evidence="1 2">CGMCC 1.12700</strain>
    </source>
</reference>
<accession>A0A2P8CT75</accession>
<organism evidence="1 2">
    <name type="scientific">Taibaiella chishuiensis</name>
    <dbReference type="NCBI Taxonomy" id="1434707"/>
    <lineage>
        <taxon>Bacteria</taxon>
        <taxon>Pseudomonadati</taxon>
        <taxon>Bacteroidota</taxon>
        <taxon>Chitinophagia</taxon>
        <taxon>Chitinophagales</taxon>
        <taxon>Chitinophagaceae</taxon>
        <taxon>Taibaiella</taxon>
    </lineage>
</organism>
<comment type="caution">
    <text evidence="1">The sequence shown here is derived from an EMBL/GenBank/DDBJ whole genome shotgun (WGS) entry which is preliminary data.</text>
</comment>
<proteinExistence type="predicted"/>
<name>A0A2P8CT75_9BACT</name>
<evidence type="ECO:0000313" key="2">
    <source>
        <dbReference type="Proteomes" id="UP000240572"/>
    </source>
</evidence>
<dbReference type="EMBL" id="PYGD01000015">
    <property type="protein sequence ID" value="PSK88171.1"/>
    <property type="molecule type" value="Genomic_DNA"/>
</dbReference>
<protein>
    <submittedName>
        <fullName evidence="1">Uncharacterized protein</fullName>
    </submittedName>
</protein>
<dbReference type="AlphaFoldDB" id="A0A2P8CT75"/>
<dbReference type="Proteomes" id="UP000240572">
    <property type="component" value="Unassembled WGS sequence"/>
</dbReference>
<evidence type="ECO:0000313" key="1">
    <source>
        <dbReference type="EMBL" id="PSK88171.1"/>
    </source>
</evidence>
<keyword evidence="2" id="KW-1185">Reference proteome</keyword>